<reference evidence="2 3" key="1">
    <citation type="journal article" date="2020" name="Pathogens">
        <title>First Whole Genome Sequence of Anaplasma platys, an Obligate Intracellular Rickettsial Pathogen of Dogs.</title>
        <authorList>
            <person name="Llanes A."/>
            <person name="Rajeev S."/>
        </authorList>
    </citation>
    <scope>NUCLEOTIDE SEQUENCE [LARGE SCALE GENOMIC DNA]</scope>
    <source>
        <strain evidence="2 3">S3</strain>
    </source>
</reference>
<dbReference type="InterPro" id="IPR029062">
    <property type="entry name" value="Class_I_gatase-like"/>
</dbReference>
<evidence type="ECO:0000313" key="2">
    <source>
        <dbReference type="EMBL" id="QJC27550.1"/>
    </source>
</evidence>
<dbReference type="AlphaFoldDB" id="A0A858PYA7"/>
<name>A0A858PYA7_9RICK</name>
<protein>
    <recommendedName>
        <fullName evidence="1">Glutamine amidotransferase domain-containing protein</fullName>
    </recommendedName>
</protein>
<sequence>MSSFRGRFLSLIFAFLCFYLAPIPSESALIQSKKQQIVVGFLQTQKMHYPEELAFSHNIYELLTGLGAHVVRIDYNTILDFDAINKEALVDAGKNVEKLRDTVRKKVKEVVSSFIEENNITRIFIPGNFYNVDTEPFAPIPNRQLVTEAISSIVRENPSIRIMGVCGGLQGLMHAMGIKVVRVHNVVGSKISADAHNVSMPDPHEKDVVLHRLRIVPGSNLAKIVSRHVKPDDNGWYSLFLPDAHGGVVSNDQKNLSRLESLGYKVVGFSDDGIVEAIEDQYGNILFQGHPEALAVNFLKGNFLPVPEHQKSSGSDPRYQAALSAISIIEDFLYN</sequence>
<dbReference type="InterPro" id="IPR017926">
    <property type="entry name" value="GATASE"/>
</dbReference>
<proteinExistence type="predicted"/>
<dbReference type="Gene3D" id="3.40.50.880">
    <property type="match status" value="1"/>
</dbReference>
<evidence type="ECO:0000313" key="3">
    <source>
        <dbReference type="Proteomes" id="UP000500930"/>
    </source>
</evidence>
<dbReference type="EMBL" id="CP046391">
    <property type="protein sequence ID" value="QJC27550.1"/>
    <property type="molecule type" value="Genomic_DNA"/>
</dbReference>
<keyword evidence="3" id="KW-1185">Reference proteome</keyword>
<organism evidence="2 3">
    <name type="scientific">Anaplasma platys</name>
    <dbReference type="NCBI Taxonomy" id="949"/>
    <lineage>
        <taxon>Bacteria</taxon>
        <taxon>Pseudomonadati</taxon>
        <taxon>Pseudomonadota</taxon>
        <taxon>Alphaproteobacteria</taxon>
        <taxon>Rickettsiales</taxon>
        <taxon>Anaplasmataceae</taxon>
        <taxon>Anaplasma</taxon>
    </lineage>
</organism>
<dbReference type="Pfam" id="PF00117">
    <property type="entry name" value="GATase"/>
    <property type="match status" value="1"/>
</dbReference>
<dbReference type="KEGG" id="aplt:ANPL_02430"/>
<accession>A0A858PYA7</accession>
<feature type="domain" description="Glutamine amidotransferase" evidence="1">
    <location>
        <begin position="78"/>
        <end position="185"/>
    </location>
</feature>
<gene>
    <name evidence="2" type="ORF">ANPL_02430</name>
</gene>
<dbReference type="SUPFAM" id="SSF52317">
    <property type="entry name" value="Class I glutamine amidotransferase-like"/>
    <property type="match status" value="1"/>
</dbReference>
<evidence type="ECO:0000259" key="1">
    <source>
        <dbReference type="Pfam" id="PF00117"/>
    </source>
</evidence>
<dbReference type="Proteomes" id="UP000500930">
    <property type="component" value="Chromosome"/>
</dbReference>